<dbReference type="PANTHER" id="PTHR40590">
    <property type="entry name" value="CYTOPLASMIC PROTEIN-RELATED"/>
    <property type="match status" value="1"/>
</dbReference>
<evidence type="ECO:0000313" key="3">
    <source>
        <dbReference type="Proteomes" id="UP000027647"/>
    </source>
</evidence>
<dbReference type="EMBL" id="JMIW01000001">
    <property type="protein sequence ID" value="KEO91385.1"/>
    <property type="molecule type" value="Genomic_DNA"/>
</dbReference>
<protein>
    <recommendedName>
        <fullName evidence="4">Polysaccharide biosynthesis protein GumN</fullName>
    </recommendedName>
</protein>
<keyword evidence="1" id="KW-0732">Signal</keyword>
<dbReference type="Pfam" id="PF01963">
    <property type="entry name" value="TraB_PrgY_gumN"/>
    <property type="match status" value="1"/>
</dbReference>
<accession>A0A074MF33</accession>
<dbReference type="CDD" id="cd14789">
    <property type="entry name" value="Tiki"/>
    <property type="match status" value="1"/>
</dbReference>
<evidence type="ECO:0000313" key="2">
    <source>
        <dbReference type="EMBL" id="KEO91385.1"/>
    </source>
</evidence>
<dbReference type="eggNOG" id="COG3735">
    <property type="taxonomic scope" value="Bacteria"/>
</dbReference>
<feature type="chain" id="PRO_5001698807" description="Polysaccharide biosynthesis protein GumN" evidence="1">
    <location>
        <begin position="25"/>
        <end position="308"/>
    </location>
</feature>
<reference evidence="2 3" key="1">
    <citation type="submission" date="2014-04" db="EMBL/GenBank/DDBJ databases">
        <title>A comprehensive comparison of genomes of Erythrobacter spp. strains.</title>
        <authorList>
            <person name="Zheng Q."/>
        </authorList>
    </citation>
    <scope>NUCLEOTIDE SEQUENCE [LARGE SCALE GENOMIC DNA]</scope>
    <source>
        <strain evidence="2 3">DSM 6997</strain>
    </source>
</reference>
<dbReference type="InterPro" id="IPR047111">
    <property type="entry name" value="YbaP-like"/>
</dbReference>
<evidence type="ECO:0008006" key="4">
    <source>
        <dbReference type="Google" id="ProtNLM"/>
    </source>
</evidence>
<dbReference type="RefSeq" id="WP_034957661.1">
    <property type="nucleotide sequence ID" value="NZ_JMIW01000001.1"/>
</dbReference>
<organism evidence="2 3">
    <name type="scientific">Erythrobacter longus</name>
    <dbReference type="NCBI Taxonomy" id="1044"/>
    <lineage>
        <taxon>Bacteria</taxon>
        <taxon>Pseudomonadati</taxon>
        <taxon>Pseudomonadota</taxon>
        <taxon>Alphaproteobacteria</taxon>
        <taxon>Sphingomonadales</taxon>
        <taxon>Erythrobacteraceae</taxon>
        <taxon>Erythrobacter/Porphyrobacter group</taxon>
        <taxon>Erythrobacter</taxon>
    </lineage>
</organism>
<dbReference type="PANTHER" id="PTHR40590:SF1">
    <property type="entry name" value="CYTOPLASMIC PROTEIN"/>
    <property type="match status" value="1"/>
</dbReference>
<keyword evidence="3" id="KW-1185">Reference proteome</keyword>
<gene>
    <name evidence="2" type="ORF">EH31_01605</name>
</gene>
<dbReference type="AlphaFoldDB" id="A0A074MF33"/>
<dbReference type="STRING" id="1044.EH31_01605"/>
<name>A0A074MF33_ERYLO</name>
<feature type="signal peptide" evidence="1">
    <location>
        <begin position="1"/>
        <end position="24"/>
    </location>
</feature>
<dbReference type="InterPro" id="IPR002816">
    <property type="entry name" value="TraB/PrgY/GumN_fam"/>
</dbReference>
<proteinExistence type="predicted"/>
<dbReference type="Proteomes" id="UP000027647">
    <property type="component" value="Unassembled WGS sequence"/>
</dbReference>
<comment type="caution">
    <text evidence="2">The sequence shown here is derived from an EMBL/GenBank/DDBJ whole genome shotgun (WGS) entry which is preliminary data.</text>
</comment>
<sequence>MKIASILASGVAGFALLASSPVLADDHASPAAEAAMELPSGPEGPALWKVADEDTTIYLFGTVHVLPKELQWYDAEIDAALNSSDTVVTEIKMDPQSEAAMGQLAQARGIFTDGTTLRSLLNEEQTATFEAALAGLGAPPSVFDPMKPWLAGLTLSLVPLMQQGYDPNSGVDKVIISKAGDRTQDALETAEFQINIFDGLPQEAQVSFMMEAVEGMGKVKETIDSMVAEWVEGDPDGLAEVMNADLEDEALAETLLYSRNATWADWIESRLESTPGTVFIAVGAGHLAGDNSVQDYLADRDIEIERVQ</sequence>
<dbReference type="OrthoDB" id="9806326at2"/>
<evidence type="ECO:0000256" key="1">
    <source>
        <dbReference type="SAM" id="SignalP"/>
    </source>
</evidence>